<feature type="transmembrane region" description="Helical" evidence="1">
    <location>
        <begin position="12"/>
        <end position="33"/>
    </location>
</feature>
<reference evidence="2 3" key="1">
    <citation type="submission" date="2019-07" db="EMBL/GenBank/DDBJ databases">
        <title>Genomic Encyclopedia of Archaeal and Bacterial Type Strains, Phase II (KMG-II): from individual species to whole genera.</title>
        <authorList>
            <person name="Goeker M."/>
        </authorList>
    </citation>
    <scope>NUCLEOTIDE SEQUENCE [LARGE SCALE GENOMIC DNA]</scope>
    <source>
        <strain evidence="2 3">ATCC BAA-1139</strain>
    </source>
</reference>
<feature type="transmembrane region" description="Helical" evidence="1">
    <location>
        <begin position="123"/>
        <end position="147"/>
    </location>
</feature>
<dbReference type="RefSeq" id="WP_145017821.1">
    <property type="nucleotide sequence ID" value="NZ_VLLN01000002.1"/>
</dbReference>
<proteinExistence type="predicted"/>
<dbReference type="OrthoDB" id="5396109at2"/>
<gene>
    <name evidence="2" type="ORF">JN12_00536</name>
</gene>
<dbReference type="AlphaFoldDB" id="A0A562WUF0"/>
<keyword evidence="1" id="KW-0472">Membrane</keyword>
<keyword evidence="1" id="KW-1133">Transmembrane helix</keyword>
<sequence>MSTSFDFKRLRRFITIYAAVQVVLVLLLVYMAVNFQAGLQAEGRPQRFLHSVVATLVFQLMLFYPIRKFAASEATREVEACATNLDPDTLKKMRTRRTIGDVVKCGAFIFFVTFILKAPQDRFVLSIIFFTFILTFLSYFQCFNFAAKREMKLKA</sequence>
<evidence type="ECO:0000313" key="2">
    <source>
        <dbReference type="EMBL" id="TWJ33123.1"/>
    </source>
</evidence>
<protein>
    <submittedName>
        <fullName evidence="2">Uncharacterized protein</fullName>
    </submittedName>
</protein>
<dbReference type="Proteomes" id="UP000319449">
    <property type="component" value="Unassembled WGS sequence"/>
</dbReference>
<feature type="transmembrane region" description="Helical" evidence="1">
    <location>
        <begin position="99"/>
        <end position="117"/>
    </location>
</feature>
<organism evidence="2 3">
    <name type="scientific">Geobacter argillaceus</name>
    <dbReference type="NCBI Taxonomy" id="345631"/>
    <lineage>
        <taxon>Bacteria</taxon>
        <taxon>Pseudomonadati</taxon>
        <taxon>Thermodesulfobacteriota</taxon>
        <taxon>Desulfuromonadia</taxon>
        <taxon>Geobacterales</taxon>
        <taxon>Geobacteraceae</taxon>
        <taxon>Geobacter</taxon>
    </lineage>
</organism>
<feature type="transmembrane region" description="Helical" evidence="1">
    <location>
        <begin position="48"/>
        <end position="66"/>
    </location>
</feature>
<dbReference type="EMBL" id="VLLN01000002">
    <property type="protein sequence ID" value="TWJ33123.1"/>
    <property type="molecule type" value="Genomic_DNA"/>
</dbReference>
<name>A0A562WUF0_9BACT</name>
<accession>A0A562WUF0</accession>
<keyword evidence="1" id="KW-0812">Transmembrane</keyword>
<evidence type="ECO:0000313" key="3">
    <source>
        <dbReference type="Proteomes" id="UP000319449"/>
    </source>
</evidence>
<keyword evidence="3" id="KW-1185">Reference proteome</keyword>
<evidence type="ECO:0000256" key="1">
    <source>
        <dbReference type="SAM" id="Phobius"/>
    </source>
</evidence>
<comment type="caution">
    <text evidence="2">The sequence shown here is derived from an EMBL/GenBank/DDBJ whole genome shotgun (WGS) entry which is preliminary data.</text>
</comment>